<feature type="non-terminal residue" evidence="2">
    <location>
        <position position="1"/>
    </location>
</feature>
<organism evidence="2 3">
    <name type="scientific">Microctonus hyperodae</name>
    <name type="common">Parasitoid wasp</name>
    <dbReference type="NCBI Taxonomy" id="165561"/>
    <lineage>
        <taxon>Eukaryota</taxon>
        <taxon>Metazoa</taxon>
        <taxon>Ecdysozoa</taxon>
        <taxon>Arthropoda</taxon>
        <taxon>Hexapoda</taxon>
        <taxon>Insecta</taxon>
        <taxon>Pterygota</taxon>
        <taxon>Neoptera</taxon>
        <taxon>Endopterygota</taxon>
        <taxon>Hymenoptera</taxon>
        <taxon>Apocrita</taxon>
        <taxon>Ichneumonoidea</taxon>
        <taxon>Braconidae</taxon>
        <taxon>Euphorinae</taxon>
        <taxon>Microctonus</taxon>
    </lineage>
</organism>
<dbReference type="Proteomes" id="UP001168972">
    <property type="component" value="Unassembled WGS sequence"/>
</dbReference>
<reference evidence="2" key="1">
    <citation type="journal article" date="2023" name="bioRxiv">
        <title>Scaffold-level genome assemblies of two parasitoid biocontrol wasps reveal the parthenogenesis mechanism and an associated novel virus.</title>
        <authorList>
            <person name="Inwood S."/>
            <person name="Skelly J."/>
            <person name="Guhlin J."/>
            <person name="Harrop T."/>
            <person name="Goldson S."/>
            <person name="Dearden P."/>
        </authorList>
    </citation>
    <scope>NUCLEOTIDE SEQUENCE</scope>
    <source>
        <strain evidence="2">Lincoln</strain>
        <tissue evidence="2">Whole body</tissue>
    </source>
</reference>
<gene>
    <name evidence="2" type="ORF">PV327_011121</name>
</gene>
<accession>A0AA39C546</accession>
<comment type="caution">
    <text evidence="2">The sequence shown here is derived from an EMBL/GenBank/DDBJ whole genome shotgun (WGS) entry which is preliminary data.</text>
</comment>
<feature type="region of interest" description="Disordered" evidence="1">
    <location>
        <begin position="39"/>
        <end position="64"/>
    </location>
</feature>
<sequence>MMEHERGRTSRASSTSSLGREVRCACQYFQSDSLLPERRAMMQQYSSSSRPSSRTEQKSTLTSGVCEHEYEPVGTARFANKTTGQAPVVRIVDTDVAPVADSDDSIDIRGRFTPGPVLEDDVLVLPLDGQIEDSAMEGKELGSGYVSDEVETAQQLQDRIEERFLSAATPCTESRTDGEVNTSQ</sequence>
<keyword evidence="3" id="KW-1185">Reference proteome</keyword>
<evidence type="ECO:0000313" key="3">
    <source>
        <dbReference type="Proteomes" id="UP001168972"/>
    </source>
</evidence>
<reference evidence="2" key="2">
    <citation type="submission" date="2023-03" db="EMBL/GenBank/DDBJ databases">
        <authorList>
            <person name="Inwood S.N."/>
            <person name="Skelly J.G."/>
            <person name="Guhlin J."/>
            <person name="Harrop T.W.R."/>
            <person name="Goldson S.G."/>
            <person name="Dearden P.K."/>
        </authorList>
    </citation>
    <scope>NUCLEOTIDE SEQUENCE</scope>
    <source>
        <strain evidence="2">Lincoln</strain>
        <tissue evidence="2">Whole body</tissue>
    </source>
</reference>
<evidence type="ECO:0000256" key="1">
    <source>
        <dbReference type="SAM" id="MobiDB-lite"/>
    </source>
</evidence>
<name>A0AA39C546_MICHY</name>
<evidence type="ECO:0000313" key="2">
    <source>
        <dbReference type="EMBL" id="KAK0158095.1"/>
    </source>
</evidence>
<protein>
    <submittedName>
        <fullName evidence="2">Uncharacterized protein</fullName>
    </submittedName>
</protein>
<proteinExistence type="predicted"/>
<dbReference type="EMBL" id="JAQQBR010001933">
    <property type="protein sequence ID" value="KAK0158095.1"/>
    <property type="molecule type" value="Genomic_DNA"/>
</dbReference>
<dbReference type="AlphaFoldDB" id="A0AA39C546"/>
<feature type="region of interest" description="Disordered" evidence="1">
    <location>
        <begin position="1"/>
        <end position="20"/>
    </location>
</feature>
<feature type="compositionally biased region" description="Low complexity" evidence="1">
    <location>
        <begin position="10"/>
        <end position="19"/>
    </location>
</feature>